<comment type="subcellular location">
    <subcellularLocation>
        <location evidence="1">Cell membrane</location>
        <topology evidence="1">Multi-pass membrane protein</topology>
    </subcellularLocation>
</comment>
<evidence type="ECO:0000259" key="8">
    <source>
        <dbReference type="Pfam" id="PF02687"/>
    </source>
</evidence>
<evidence type="ECO:0000256" key="1">
    <source>
        <dbReference type="ARBA" id="ARBA00004651"/>
    </source>
</evidence>
<feature type="transmembrane region" description="Helical" evidence="7">
    <location>
        <begin position="794"/>
        <end position="814"/>
    </location>
</feature>
<feature type="domain" description="ABC3 transporter permease C-terminal" evidence="8">
    <location>
        <begin position="793"/>
        <end position="910"/>
    </location>
</feature>
<feature type="domain" description="ABC3 transporter permease C-terminal" evidence="8">
    <location>
        <begin position="306"/>
        <end position="437"/>
    </location>
</feature>
<dbReference type="InterPro" id="IPR003838">
    <property type="entry name" value="ABC3_permease_C"/>
</dbReference>
<keyword evidence="4 7" id="KW-1133">Transmembrane helix</keyword>
<evidence type="ECO:0000256" key="4">
    <source>
        <dbReference type="ARBA" id="ARBA00022989"/>
    </source>
</evidence>
<feature type="transmembrane region" description="Helical" evidence="7">
    <location>
        <begin position="482"/>
        <end position="503"/>
    </location>
</feature>
<feature type="transmembrane region" description="Helical" evidence="7">
    <location>
        <begin position="878"/>
        <end position="900"/>
    </location>
</feature>
<comment type="similarity">
    <text evidence="6">Belongs to the ABC-4 integral membrane protein family.</text>
</comment>
<keyword evidence="11" id="KW-1185">Reference proteome</keyword>
<dbReference type="EMBL" id="CP069362">
    <property type="protein sequence ID" value="WGS65651.1"/>
    <property type="molecule type" value="Genomic_DNA"/>
</dbReference>
<feature type="transmembrane region" description="Helical" evidence="7">
    <location>
        <begin position="834"/>
        <end position="858"/>
    </location>
</feature>
<organism evidence="10 11">
    <name type="scientific">Marinitoga aeolica</name>
    <dbReference type="NCBI Taxonomy" id="2809031"/>
    <lineage>
        <taxon>Bacteria</taxon>
        <taxon>Thermotogati</taxon>
        <taxon>Thermotogota</taxon>
        <taxon>Thermotogae</taxon>
        <taxon>Petrotogales</taxon>
        <taxon>Petrotogaceae</taxon>
        <taxon>Marinitoga</taxon>
    </lineage>
</organism>
<name>A0ABY8PSN0_9BACT</name>
<dbReference type="Pfam" id="PF02687">
    <property type="entry name" value="FtsX"/>
    <property type="match status" value="2"/>
</dbReference>
<evidence type="ECO:0000256" key="5">
    <source>
        <dbReference type="ARBA" id="ARBA00023136"/>
    </source>
</evidence>
<accession>A0ABY8PSN0</accession>
<evidence type="ECO:0000256" key="7">
    <source>
        <dbReference type="SAM" id="Phobius"/>
    </source>
</evidence>
<feature type="transmembrane region" description="Helical" evidence="7">
    <location>
        <begin position="6"/>
        <end position="23"/>
    </location>
</feature>
<proteinExistence type="inferred from homology"/>
<gene>
    <name evidence="10" type="ORF">JRV97_03605</name>
</gene>
<feature type="transmembrane region" description="Helical" evidence="7">
    <location>
        <begin position="540"/>
        <end position="561"/>
    </location>
</feature>
<dbReference type="InterPro" id="IPR050250">
    <property type="entry name" value="Macrolide_Exporter_MacB"/>
</dbReference>
<feature type="transmembrane region" description="Helical" evidence="7">
    <location>
        <begin position="350"/>
        <end position="373"/>
    </location>
</feature>
<keyword evidence="5 7" id="KW-0472">Membrane</keyword>
<feature type="transmembrane region" description="Helical" evidence="7">
    <location>
        <begin position="43"/>
        <end position="62"/>
    </location>
</feature>
<feature type="transmembrane region" description="Helical" evidence="7">
    <location>
        <begin position="302"/>
        <end position="329"/>
    </location>
</feature>
<evidence type="ECO:0000313" key="11">
    <source>
        <dbReference type="Proteomes" id="UP001232493"/>
    </source>
</evidence>
<feature type="transmembrane region" description="Helical" evidence="7">
    <location>
        <begin position="410"/>
        <end position="429"/>
    </location>
</feature>
<dbReference type="Proteomes" id="UP001232493">
    <property type="component" value="Chromosome"/>
</dbReference>
<evidence type="ECO:0000256" key="2">
    <source>
        <dbReference type="ARBA" id="ARBA00022475"/>
    </source>
</evidence>
<evidence type="ECO:0000259" key="9">
    <source>
        <dbReference type="Pfam" id="PF12704"/>
    </source>
</evidence>
<reference evidence="10 11" key="1">
    <citation type="submission" date="2021-02" db="EMBL/GenBank/DDBJ databases">
        <title>Characterization of Marinitoga sp. nov. str. BP5-C20A.</title>
        <authorList>
            <person name="Erauso G."/>
            <person name="Postec A."/>
        </authorList>
    </citation>
    <scope>NUCLEOTIDE SEQUENCE [LARGE SCALE GENOMIC DNA]</scope>
    <source>
        <strain evidence="10 11">BP5-C20A</strain>
    </source>
</reference>
<evidence type="ECO:0000313" key="10">
    <source>
        <dbReference type="EMBL" id="WGS65651.1"/>
    </source>
</evidence>
<dbReference type="InterPro" id="IPR025857">
    <property type="entry name" value="MacB_PCD"/>
</dbReference>
<evidence type="ECO:0000256" key="6">
    <source>
        <dbReference type="ARBA" id="ARBA00038076"/>
    </source>
</evidence>
<sequence length="918" mass="104407">MFMWIILIISILSIFYFFIKASFHKHVLKIAFRNIFRIKRESFLMILGSMVGTAFIIGSLGMNDSFKNYIYKSVDMFFGEIDEVINSKVSLDYNKIEPFIKELKEKDLIDGVIPIFFKLYPVTKKGNIQGLKISELAQASIVGMNYELTKSFGEEKINIPSEFFKLKNNEAIITKRLADRLKISEGDYIEIITGASPINILFPKRFKVIKIINSKGVLNYRGLDANNGIGTVFITLKAGQNMTKIPNNKYYQILISNKGDFIAGNKLTNTIKDLYTKYNIEGEFIPVKNNQIKAVDRGGVSYIFLALSLFAIISGGVLIINMYSMLVAERKKELGVLRAIGFKKKDIRNIIFYESIFYTIFSIPFGIFTGLLISRFTFSKVTTLFKSLSSFENIIGEIPLIDSYYISPNSIIIGIAVGILLPLTITFWYSHSIGKLNIVNAIKDLEEEKKKTKFEKYKYAIENSFAIIVFIIALFLKIDSLIILGVKSFLILISAIMITTFNLKYIEIFLLNIIRLKGKFVPILKIAFSYPMRNRKRTGAIITLYGMVIFIIVILTILPYIQQEQLKSSRDTLFAGFDGVVVEMPTNLFPVKIDEEEFKNVNGINSVGEFYFLKAKNEEKEDYALVFGSKEFFTQNKLKIKETIKEFKNLSNKEVWLKVYNNPEYAIIPERLTDPKYGYNFELGKTYTAYIPKQSFGPNQNETITGTITFKIVAITSKISESLAMGPVMSINNNNIEKYKKDAIHGFFFSMNSKFKQNIEKYLKSKNQFYIFVDDLLNLGLKASQGMVSIFNSFLYFGLMVGIIGIAITMMKSVNERRRVVGMLKAIGFTKNMVFLSFFIEATIIIILGIIIGVSSGTFTSYLIFTRLFADSGAVFKIPYGSLSLMSLTFYLISVIFIYLPSKAASKLSPNEAMRSLD</sequence>
<feature type="domain" description="MacB-like periplasmic core" evidence="9">
    <location>
        <begin position="42"/>
        <end position="241"/>
    </location>
</feature>
<protein>
    <submittedName>
        <fullName evidence="10">ABC transporter permease</fullName>
    </submittedName>
</protein>
<feature type="transmembrane region" description="Helical" evidence="7">
    <location>
        <begin position="459"/>
        <end position="476"/>
    </location>
</feature>
<keyword evidence="2" id="KW-1003">Cell membrane</keyword>
<keyword evidence="3 7" id="KW-0812">Transmembrane</keyword>
<dbReference type="PANTHER" id="PTHR30572">
    <property type="entry name" value="MEMBRANE COMPONENT OF TRANSPORTER-RELATED"/>
    <property type="match status" value="1"/>
</dbReference>
<dbReference type="RefSeq" id="WP_281000265.1">
    <property type="nucleotide sequence ID" value="NZ_CP069362.1"/>
</dbReference>
<evidence type="ECO:0000256" key="3">
    <source>
        <dbReference type="ARBA" id="ARBA00022692"/>
    </source>
</evidence>
<dbReference type="PANTHER" id="PTHR30572:SF4">
    <property type="entry name" value="ABC TRANSPORTER PERMEASE YTRF"/>
    <property type="match status" value="1"/>
</dbReference>
<dbReference type="Pfam" id="PF12704">
    <property type="entry name" value="MacB_PCD"/>
    <property type="match status" value="1"/>
</dbReference>